<feature type="domain" description="Phorbol-ester/DAG-type" evidence="25">
    <location>
        <begin position="184"/>
        <end position="235"/>
    </location>
</feature>
<feature type="domain" description="SAM" evidence="26">
    <location>
        <begin position="1116"/>
        <end position="1156"/>
    </location>
</feature>
<dbReference type="EMBL" id="WBNH01004112">
    <property type="protein sequence ID" value="NXX77943.1"/>
    <property type="molecule type" value="Genomic_DNA"/>
</dbReference>
<dbReference type="SUPFAM" id="SSF47769">
    <property type="entry name" value="SAM/Pointed domain"/>
    <property type="match status" value="1"/>
</dbReference>
<evidence type="ECO:0000256" key="4">
    <source>
        <dbReference type="ARBA" id="ARBA00009280"/>
    </source>
</evidence>
<dbReference type="GO" id="GO:0005886">
    <property type="term" value="C:plasma membrane"/>
    <property type="evidence" value="ECO:0007669"/>
    <property type="project" value="UniProtKB-SubCell"/>
</dbReference>
<dbReference type="PANTHER" id="PTHR11255">
    <property type="entry name" value="DIACYLGLYCEROL KINASE"/>
    <property type="match status" value="1"/>
</dbReference>
<comment type="pathway">
    <text evidence="3">Lipid metabolism; glycerolipid metabolism.</text>
</comment>
<dbReference type="SUPFAM" id="SSF57889">
    <property type="entry name" value="Cysteine-rich domain"/>
    <property type="match status" value="2"/>
</dbReference>
<evidence type="ECO:0000256" key="17">
    <source>
        <dbReference type="ARBA" id="ARBA00023136"/>
    </source>
</evidence>
<name>A0A852KJC4_UROIN</name>
<comment type="subcellular location">
    <subcellularLocation>
        <location evidence="1">Cell membrane</location>
    </subcellularLocation>
    <subcellularLocation>
        <location evidence="2">Cytoplasm</location>
    </subcellularLocation>
</comment>
<dbReference type="Gene3D" id="1.10.150.50">
    <property type="entry name" value="Transcription Factor, Ets-1"/>
    <property type="match status" value="1"/>
</dbReference>
<evidence type="ECO:0000313" key="28">
    <source>
        <dbReference type="EMBL" id="NXX77943.1"/>
    </source>
</evidence>
<keyword evidence="13 21" id="KW-0418">Kinase</keyword>
<evidence type="ECO:0000256" key="9">
    <source>
        <dbReference type="ARBA" id="ARBA00022723"/>
    </source>
</evidence>
<comment type="pathway">
    <text evidence="20">Glycerolipid metabolism.</text>
</comment>
<reference evidence="28" key="1">
    <citation type="submission" date="2020-02" db="EMBL/GenBank/DDBJ databases">
        <title>Bird 10,000 Genomes (B10K) Project - Family phase.</title>
        <authorList>
            <person name="Zhang G."/>
        </authorList>
    </citation>
    <scope>NUCLEOTIDE SEQUENCE</scope>
    <source>
        <strain evidence="28">B10K-DU-030-59</strain>
    </source>
</reference>
<protein>
    <recommendedName>
        <fullName evidence="21">Diacylglycerol kinase</fullName>
        <shortName evidence="21">DAG kinase</shortName>
        <ecNumber evidence="21">2.7.1.107</ecNumber>
    </recommendedName>
</protein>
<evidence type="ECO:0000256" key="12">
    <source>
        <dbReference type="ARBA" id="ARBA00022771"/>
    </source>
</evidence>
<dbReference type="GO" id="GO:0007200">
    <property type="term" value="P:phospholipase C-activating G protein-coupled receptor signaling pathway"/>
    <property type="evidence" value="ECO:0007669"/>
    <property type="project" value="InterPro"/>
</dbReference>
<dbReference type="Gene3D" id="3.30.60.20">
    <property type="match status" value="2"/>
</dbReference>
<dbReference type="OrthoDB" id="196165at2759"/>
<dbReference type="InterPro" id="IPR001206">
    <property type="entry name" value="Diacylglycerol_kinase_cat_dom"/>
</dbReference>
<evidence type="ECO:0000256" key="8">
    <source>
        <dbReference type="ARBA" id="ARBA00022679"/>
    </source>
</evidence>
<feature type="domain" description="Phorbol-ester/DAG-type" evidence="25">
    <location>
        <begin position="112"/>
        <end position="162"/>
    </location>
</feature>
<dbReference type="PROSITE" id="PS50105">
    <property type="entry name" value="SAM_DOMAIN"/>
    <property type="match status" value="1"/>
</dbReference>
<evidence type="ECO:0000256" key="15">
    <source>
        <dbReference type="ARBA" id="ARBA00022840"/>
    </source>
</evidence>
<feature type="non-terminal residue" evidence="28">
    <location>
        <position position="1"/>
    </location>
</feature>
<dbReference type="CDD" id="cd13274">
    <property type="entry name" value="PH_DGK_type2"/>
    <property type="match status" value="1"/>
</dbReference>
<dbReference type="Pfam" id="PF00130">
    <property type="entry name" value="C1_1"/>
    <property type="match status" value="2"/>
</dbReference>
<evidence type="ECO:0000256" key="7">
    <source>
        <dbReference type="ARBA" id="ARBA00022553"/>
    </source>
</evidence>
<dbReference type="InterPro" id="IPR011993">
    <property type="entry name" value="PH-like_dom_sf"/>
</dbReference>
<dbReference type="Pfam" id="PF22944">
    <property type="entry name" value="DGKD_4H"/>
    <property type="match status" value="1"/>
</dbReference>
<dbReference type="InterPro" id="IPR002219">
    <property type="entry name" value="PKC_DAG/PE"/>
</dbReference>
<evidence type="ECO:0000259" key="25">
    <source>
        <dbReference type="PROSITE" id="PS50081"/>
    </source>
</evidence>
<dbReference type="UniPathway" id="UPA00230"/>
<feature type="domain" description="PH" evidence="24">
    <location>
        <begin position="2"/>
        <end position="95"/>
    </location>
</feature>
<dbReference type="InterPro" id="IPR054474">
    <property type="entry name" value="DGKD_4H"/>
</dbReference>
<evidence type="ECO:0000256" key="2">
    <source>
        <dbReference type="ARBA" id="ARBA00004496"/>
    </source>
</evidence>
<dbReference type="GO" id="GO:0005524">
    <property type="term" value="F:ATP binding"/>
    <property type="evidence" value="ECO:0007669"/>
    <property type="project" value="UniProtKB-KW"/>
</dbReference>
<evidence type="ECO:0000256" key="18">
    <source>
        <dbReference type="ARBA" id="ARBA00023371"/>
    </source>
</evidence>
<evidence type="ECO:0000313" key="29">
    <source>
        <dbReference type="Proteomes" id="UP000654395"/>
    </source>
</evidence>
<dbReference type="Pfam" id="PF07647">
    <property type="entry name" value="SAM_2"/>
    <property type="match status" value="1"/>
</dbReference>
<dbReference type="PROSITE" id="PS00479">
    <property type="entry name" value="ZF_DAG_PE_1"/>
    <property type="match status" value="2"/>
</dbReference>
<dbReference type="InterPro" id="IPR017438">
    <property type="entry name" value="ATP-NAD_kinase_N"/>
</dbReference>
<dbReference type="SUPFAM" id="SSF50729">
    <property type="entry name" value="PH domain-like"/>
    <property type="match status" value="1"/>
</dbReference>
<keyword evidence="12" id="KW-0863">Zinc-finger</keyword>
<keyword evidence="14" id="KW-0862">Zinc</keyword>
<dbReference type="SMART" id="SM00109">
    <property type="entry name" value="C1"/>
    <property type="match status" value="2"/>
</dbReference>
<evidence type="ECO:0000256" key="14">
    <source>
        <dbReference type="ARBA" id="ARBA00022833"/>
    </source>
</evidence>
<dbReference type="PANTHER" id="PTHR11255:SF33">
    <property type="entry name" value="DIACYLGLYCEROL KINASE KAPPA"/>
    <property type="match status" value="1"/>
</dbReference>
<feature type="non-terminal residue" evidence="28">
    <location>
        <position position="1156"/>
    </location>
</feature>
<dbReference type="Gene3D" id="3.40.50.10330">
    <property type="entry name" value="Probable inorganic polyphosphate/atp-NAD kinase, domain 1"/>
    <property type="match status" value="1"/>
</dbReference>
<dbReference type="SMART" id="SM00233">
    <property type="entry name" value="PH"/>
    <property type="match status" value="1"/>
</dbReference>
<evidence type="ECO:0000256" key="5">
    <source>
        <dbReference type="ARBA" id="ARBA00022475"/>
    </source>
</evidence>
<evidence type="ECO:0000259" key="27">
    <source>
        <dbReference type="PROSITE" id="PS50146"/>
    </source>
</evidence>
<dbReference type="PROSITE" id="PS50003">
    <property type="entry name" value="PH_DOMAIN"/>
    <property type="match status" value="1"/>
</dbReference>
<dbReference type="InterPro" id="IPR001849">
    <property type="entry name" value="PH_domain"/>
</dbReference>
<evidence type="ECO:0000256" key="21">
    <source>
        <dbReference type="RuleBase" id="RU361128"/>
    </source>
</evidence>
<dbReference type="PROSITE" id="PS50081">
    <property type="entry name" value="ZF_DAG_PE_2"/>
    <property type="match status" value="2"/>
</dbReference>
<evidence type="ECO:0000256" key="19">
    <source>
        <dbReference type="ARBA" id="ARBA00023411"/>
    </source>
</evidence>
<dbReference type="InterPro" id="IPR046349">
    <property type="entry name" value="C1-like_sf"/>
</dbReference>
<evidence type="ECO:0000256" key="20">
    <source>
        <dbReference type="ARBA" id="ARBA00060536"/>
    </source>
</evidence>
<dbReference type="InterPro" id="IPR000756">
    <property type="entry name" value="Diacylglycerol_kin_accessory"/>
</dbReference>
<dbReference type="SMART" id="SM00045">
    <property type="entry name" value="DAGKa"/>
    <property type="match status" value="1"/>
</dbReference>
<feature type="region of interest" description="Disordered" evidence="23">
    <location>
        <begin position="1066"/>
        <end position="1112"/>
    </location>
</feature>
<keyword evidence="11 21" id="KW-0547">Nucleotide-binding</keyword>
<keyword evidence="29" id="KW-1185">Reference proteome</keyword>
<feature type="region of interest" description="Disordered" evidence="23">
    <location>
        <begin position="993"/>
        <end position="1033"/>
    </location>
</feature>
<feature type="region of interest" description="Disordered" evidence="23">
    <location>
        <begin position="569"/>
        <end position="604"/>
    </location>
</feature>
<keyword evidence="15 21" id="KW-0067">ATP-binding</keyword>
<evidence type="ECO:0000256" key="3">
    <source>
        <dbReference type="ARBA" id="ARBA00005175"/>
    </source>
</evidence>
<dbReference type="InterPro" id="IPR037607">
    <property type="entry name" value="DGK"/>
</dbReference>
<dbReference type="InterPro" id="IPR001660">
    <property type="entry name" value="SAM"/>
</dbReference>
<evidence type="ECO:0000256" key="10">
    <source>
        <dbReference type="ARBA" id="ARBA00022737"/>
    </source>
</evidence>
<dbReference type="GO" id="GO:0005737">
    <property type="term" value="C:cytoplasm"/>
    <property type="evidence" value="ECO:0007669"/>
    <property type="project" value="UniProtKB-SubCell"/>
</dbReference>
<accession>A0A852KJC4</accession>
<evidence type="ECO:0000256" key="22">
    <source>
        <dbReference type="SAM" id="Coils"/>
    </source>
</evidence>
<dbReference type="PROSITE" id="PS50146">
    <property type="entry name" value="DAGK"/>
    <property type="match status" value="1"/>
</dbReference>
<dbReference type="FunFam" id="3.40.50.10330:FF:000001">
    <property type="entry name" value="Diacylglycerol kinase"/>
    <property type="match status" value="1"/>
</dbReference>
<gene>
    <name evidence="28" type="primary">Dgkd_0</name>
    <name evidence="28" type="ORF">UROIND_R02402</name>
</gene>
<evidence type="ECO:0000256" key="23">
    <source>
        <dbReference type="SAM" id="MobiDB-lite"/>
    </source>
</evidence>
<dbReference type="SUPFAM" id="SSF111331">
    <property type="entry name" value="NAD kinase/diacylglycerol kinase-like"/>
    <property type="match status" value="1"/>
</dbReference>
<dbReference type="InterPro" id="IPR047480">
    <property type="entry name" value="C1_DGKeta_rpt2"/>
</dbReference>
<dbReference type="FunFam" id="2.60.200.40:FF:000001">
    <property type="entry name" value="Diacylglycerol kinase"/>
    <property type="match status" value="1"/>
</dbReference>
<dbReference type="FunFam" id="3.30.60.20:FF:000002">
    <property type="entry name" value="Diacylglycerol kinase"/>
    <property type="match status" value="1"/>
</dbReference>
<feature type="compositionally biased region" description="Basic and acidic residues" evidence="23">
    <location>
        <begin position="586"/>
        <end position="604"/>
    </location>
</feature>
<comment type="similarity">
    <text evidence="4 21">Belongs to the eukaryotic diacylglycerol kinase family.</text>
</comment>
<evidence type="ECO:0000256" key="1">
    <source>
        <dbReference type="ARBA" id="ARBA00004236"/>
    </source>
</evidence>
<dbReference type="Pfam" id="PF00781">
    <property type="entry name" value="DAGK_cat"/>
    <property type="match status" value="1"/>
</dbReference>
<evidence type="ECO:0000256" key="11">
    <source>
        <dbReference type="ARBA" id="ARBA00022741"/>
    </source>
</evidence>
<proteinExistence type="inferred from homology"/>
<dbReference type="InterPro" id="IPR013761">
    <property type="entry name" value="SAM/pointed_sf"/>
</dbReference>
<dbReference type="FunFam" id="2.30.29.30:FF:000060">
    <property type="entry name" value="Diacylglycerol kinase"/>
    <property type="match status" value="1"/>
</dbReference>
<feature type="coiled-coil region" evidence="22">
    <location>
        <begin position="481"/>
        <end position="508"/>
    </location>
</feature>
<dbReference type="Pfam" id="PF00609">
    <property type="entry name" value="DAGK_acc"/>
    <property type="match status" value="1"/>
</dbReference>
<dbReference type="GO" id="GO:0008270">
    <property type="term" value="F:zinc ion binding"/>
    <property type="evidence" value="ECO:0007669"/>
    <property type="project" value="UniProtKB-KW"/>
</dbReference>
<comment type="caution">
    <text evidence="28">The sequence shown here is derived from an EMBL/GenBank/DDBJ whole genome shotgun (WGS) entry which is preliminary data.</text>
</comment>
<dbReference type="EC" id="2.7.1.107" evidence="21"/>
<dbReference type="Gene3D" id="2.30.29.30">
    <property type="entry name" value="Pleckstrin-homology domain (PH domain)/Phosphotyrosine-binding domain (PTB)"/>
    <property type="match status" value="1"/>
</dbReference>
<dbReference type="GO" id="GO:0004143">
    <property type="term" value="F:ATP-dependent diacylglycerol kinase activity"/>
    <property type="evidence" value="ECO:0007669"/>
    <property type="project" value="UniProtKB-EC"/>
</dbReference>
<evidence type="ECO:0000256" key="16">
    <source>
        <dbReference type="ARBA" id="ARBA00023098"/>
    </source>
</evidence>
<keyword evidence="6" id="KW-0963">Cytoplasm</keyword>
<keyword evidence="8 21" id="KW-0808">Transferase</keyword>
<comment type="catalytic activity">
    <reaction evidence="19">
        <text>a 1,2-diacyl-sn-glycerol + ATP = a 1,2-diacyl-sn-glycero-3-phosphate + ADP + H(+)</text>
        <dbReference type="Rhea" id="RHEA:10272"/>
        <dbReference type="ChEBI" id="CHEBI:15378"/>
        <dbReference type="ChEBI" id="CHEBI:17815"/>
        <dbReference type="ChEBI" id="CHEBI:30616"/>
        <dbReference type="ChEBI" id="CHEBI:58608"/>
        <dbReference type="ChEBI" id="CHEBI:456216"/>
        <dbReference type="EC" id="2.7.1.107"/>
    </reaction>
    <physiologicalReaction direction="left-to-right" evidence="19">
        <dbReference type="Rhea" id="RHEA:10273"/>
    </physiologicalReaction>
</comment>
<feature type="region of interest" description="Disordered" evidence="23">
    <location>
        <begin position="517"/>
        <end position="538"/>
    </location>
</feature>
<evidence type="ECO:0000259" key="26">
    <source>
        <dbReference type="PROSITE" id="PS50105"/>
    </source>
</evidence>
<dbReference type="SMART" id="SM00046">
    <property type="entry name" value="DAGKc"/>
    <property type="match status" value="1"/>
</dbReference>
<keyword evidence="22" id="KW-0175">Coiled coil</keyword>
<feature type="compositionally biased region" description="Polar residues" evidence="23">
    <location>
        <begin position="1070"/>
        <end position="1080"/>
    </location>
</feature>
<keyword evidence="17" id="KW-0472">Membrane</keyword>
<dbReference type="CDD" id="cd20894">
    <property type="entry name" value="C1_DGKeta_rpt2"/>
    <property type="match status" value="1"/>
</dbReference>
<keyword evidence="7" id="KW-0597">Phosphoprotein</keyword>
<evidence type="ECO:0000259" key="24">
    <source>
        <dbReference type="PROSITE" id="PS50003"/>
    </source>
</evidence>
<dbReference type="InterPro" id="IPR016064">
    <property type="entry name" value="NAD/diacylglycerol_kinase_sf"/>
</dbReference>
<evidence type="ECO:0000256" key="6">
    <source>
        <dbReference type="ARBA" id="ARBA00022490"/>
    </source>
</evidence>
<dbReference type="AlphaFoldDB" id="A0A852KJC4"/>
<dbReference type="Gene3D" id="2.60.200.40">
    <property type="match status" value="1"/>
</dbReference>
<sequence>QKSVKEGLLLKQTSSFQRWKRRYFKLRGRTLYYAKDAKSLIFDEVDLSDASVAETSTKNINNSFTVITPFRKLILCAENRKEMEDWISALKSVQKWEIHEATQFNMEHFSGMHNWYACSHARPTFCNVCREALPGVTSHGLSCEVCKFKAHKRCAVRATNNCKWTTLASIGAEIIEDEDGVAMPHQWLEGNLPVSARCAVCDRTCGSVRRLQDWRCLWCKAIVHSACKELFGKRCPLGQYKVSIIPPTALNSIDSDGFWKATCPSTCSSPLLAFVNSKSGDNQGVKFLRKFKQFLNPAQVFDLMNGGPHLGLRLFQKFSTFRILVCGGDGSVGWVLSEIDALGLHKQCQLGVLPLGTGNDLARVLGWGSLCDDDTQLLQILEKLERATTKMLDRWSVMTYEAPKQSPPALKEEEDENGDSNIQAQISHYADSVAFHLAKILESDKHSVVISSAKFLCGTVNDFVAEVGRAYKRATENKQEAELMARKCAMLNEKLDSLVRELSEEAQAIVVPEGMAQAAPADTKEQEKGGNFDPSPVPRIFKSKEQLMLRANSLKKALRQIIEQAEKAVDEQNKQTQAYRGTGGPSKRDSSEELDKEERLSKMPVEHMAVEGTPSAACSSPKTPVPCESGLLPTTRDPDLLLLPITEQEQCRDLAAFWRWPLGHPLPTGLPPNLPTLSAAFSHFSEKCVMNNYFGIGLDAKISLEFNNKRDEHPKKCSSRTKNMMWYGVLGTKELLQRTYKNLEQRVQLECDGVPISLPSLQGIAVLNIPSYAGGINFWGGTKEDNNFGAPSFDDKKLEVVAVFGSIQMAVSRVINLQHHRIAQCRLVKITIRGDEGVPVQVDGEAWIQPPGIIKIQHKNRAQMLTRDRAFESTLKSWEDKQKGESYRAAARPRLSSQQSMEYLTEEESSLLQQGSRVAETLIARIHEAAKAHKAVEQELAHAVNTSSLALRVTQPSLRPQFLSRNAAVEVVLSIKELYTETRAFLEGKAVSGRLESTQSPLTEGPLPSTGAPGAGARAGNGLCPPQLDSPQEEEALHGPLNVLGQELQRLLEIHWLGPIAHSAEEPGFSQESASSTNKGSFKLRLNIPKPRKDKVQKQKTNSTLPGKEGAQVNKWGSEEVAAWLEALGLGEYRDIFVRHDIQGSELILLERRDLK</sequence>
<feature type="domain" description="DAGKc" evidence="27">
    <location>
        <begin position="266"/>
        <end position="401"/>
    </location>
</feature>
<comment type="catalytic activity">
    <reaction evidence="18">
        <text>1,2-di-(9Z-octadecenoyl)-sn-glycerol + ATP = 1,2-di-(9Z-octadecenoyl)-sn-glycero-3-phosphate + ADP + H(+)</text>
        <dbReference type="Rhea" id="RHEA:40327"/>
        <dbReference type="ChEBI" id="CHEBI:15378"/>
        <dbReference type="ChEBI" id="CHEBI:30616"/>
        <dbReference type="ChEBI" id="CHEBI:52333"/>
        <dbReference type="ChEBI" id="CHEBI:74546"/>
        <dbReference type="ChEBI" id="CHEBI:456216"/>
    </reaction>
    <physiologicalReaction direction="left-to-right" evidence="18">
        <dbReference type="Rhea" id="RHEA:40328"/>
    </physiologicalReaction>
</comment>
<evidence type="ECO:0000256" key="13">
    <source>
        <dbReference type="ARBA" id="ARBA00022777"/>
    </source>
</evidence>
<dbReference type="Proteomes" id="UP000654395">
    <property type="component" value="Unassembled WGS sequence"/>
</dbReference>
<keyword evidence="16" id="KW-0443">Lipid metabolism</keyword>
<dbReference type="GO" id="GO:0046486">
    <property type="term" value="P:glycerolipid metabolic process"/>
    <property type="evidence" value="ECO:0007669"/>
    <property type="project" value="UniProtKB-UniPathway"/>
</dbReference>
<keyword evidence="5" id="KW-1003">Cell membrane</keyword>
<dbReference type="FunFam" id="3.30.60.20:FF:000029">
    <property type="entry name" value="Diacylglycerol kinase"/>
    <property type="match status" value="1"/>
</dbReference>
<keyword evidence="10" id="KW-0677">Repeat</keyword>
<dbReference type="Pfam" id="PF00169">
    <property type="entry name" value="PH"/>
    <property type="match status" value="1"/>
</dbReference>
<keyword evidence="9" id="KW-0479">Metal-binding</keyword>
<organism evidence="28 29">
    <name type="scientific">Urocolius indicus</name>
    <name type="common">Red-faced mousebird</name>
    <name type="synonym">Colius indicus</name>
    <dbReference type="NCBI Taxonomy" id="458196"/>
    <lineage>
        <taxon>Eukaryota</taxon>
        <taxon>Metazoa</taxon>
        <taxon>Chordata</taxon>
        <taxon>Craniata</taxon>
        <taxon>Vertebrata</taxon>
        <taxon>Euteleostomi</taxon>
        <taxon>Archelosauria</taxon>
        <taxon>Archosauria</taxon>
        <taxon>Dinosauria</taxon>
        <taxon>Saurischia</taxon>
        <taxon>Theropoda</taxon>
        <taxon>Coelurosauria</taxon>
        <taxon>Aves</taxon>
        <taxon>Neognathae</taxon>
        <taxon>Neoaves</taxon>
        <taxon>Telluraves</taxon>
        <taxon>Coraciimorphae</taxon>
        <taxon>Coliiformes</taxon>
        <taxon>Coliidae</taxon>
        <taxon>Urocolius</taxon>
    </lineage>
</organism>